<evidence type="ECO:0000313" key="2">
    <source>
        <dbReference type="EMBL" id="TPW32830.1"/>
    </source>
</evidence>
<reference evidence="2 3" key="1">
    <citation type="submission" date="2019-06" db="EMBL/GenBank/DDBJ databases">
        <authorList>
            <person name="Li M."/>
        </authorList>
    </citation>
    <scope>NUCLEOTIDE SEQUENCE [LARGE SCALE GENOMIC DNA]</scope>
    <source>
        <strain evidence="2 3">BGMRC6574</strain>
    </source>
</reference>
<name>A0A506UHP6_9HYPH</name>
<evidence type="ECO:0000256" key="1">
    <source>
        <dbReference type="SAM" id="SignalP"/>
    </source>
</evidence>
<comment type="caution">
    <text evidence="2">The sequence shown here is derived from an EMBL/GenBank/DDBJ whole genome shotgun (WGS) entry which is preliminary data.</text>
</comment>
<feature type="signal peptide" evidence="1">
    <location>
        <begin position="1"/>
        <end position="18"/>
    </location>
</feature>
<feature type="chain" id="PRO_5021359163" evidence="1">
    <location>
        <begin position="19"/>
        <end position="193"/>
    </location>
</feature>
<keyword evidence="3" id="KW-1185">Reference proteome</keyword>
<keyword evidence="1" id="KW-0732">Signal</keyword>
<dbReference type="PIRSF" id="PIRSF010521">
    <property type="entry name" value="DUF922_bac"/>
    <property type="match status" value="1"/>
</dbReference>
<proteinExistence type="predicted"/>
<accession>A0A506UHP6</accession>
<evidence type="ECO:0000313" key="3">
    <source>
        <dbReference type="Proteomes" id="UP000320314"/>
    </source>
</evidence>
<dbReference type="Pfam" id="PF06037">
    <property type="entry name" value="DUF922"/>
    <property type="match status" value="1"/>
</dbReference>
<dbReference type="OrthoDB" id="7906163at2"/>
<dbReference type="RefSeq" id="WP_141165133.1">
    <property type="nucleotide sequence ID" value="NZ_VHLH01000001.1"/>
</dbReference>
<dbReference type="Proteomes" id="UP000320314">
    <property type="component" value="Unassembled WGS sequence"/>
</dbReference>
<dbReference type="InterPro" id="IPR010321">
    <property type="entry name" value="DUF922"/>
</dbReference>
<sequence>MRCTLTALTLLATTAAQAETTQRTVTYPVHGRTGIALYRSIGENGPKIGGRRTIAHTGFDLTWTRDYRVQPDGACRLAVARPHLVVTTTVPKAPADLPPALAASWSRFAEGIRTHERVHARAIAAMVARIEAFSTGLTAPADPDCTRVRQKLQAFLAKTIARHRAESRAFDKADIAEEGGTMRQTILDLVNGP</sequence>
<gene>
    <name evidence="2" type="ORF">FJU11_00985</name>
</gene>
<dbReference type="AlphaFoldDB" id="A0A506UHP6"/>
<protein>
    <submittedName>
        <fullName evidence="2">DUF922 domain-containing protein</fullName>
    </submittedName>
</protein>
<organism evidence="2 3">
    <name type="scientific">Pararhizobium mangrovi</name>
    <dbReference type="NCBI Taxonomy" id="2590452"/>
    <lineage>
        <taxon>Bacteria</taxon>
        <taxon>Pseudomonadati</taxon>
        <taxon>Pseudomonadota</taxon>
        <taxon>Alphaproteobacteria</taxon>
        <taxon>Hyphomicrobiales</taxon>
        <taxon>Rhizobiaceae</taxon>
        <taxon>Rhizobium/Agrobacterium group</taxon>
        <taxon>Pararhizobium</taxon>
    </lineage>
</organism>
<dbReference type="EMBL" id="VHLH01000001">
    <property type="protein sequence ID" value="TPW32830.1"/>
    <property type="molecule type" value="Genomic_DNA"/>
</dbReference>